<organism evidence="2 3">
    <name type="scientific">Oceanobacter antarcticus</name>
    <dbReference type="NCBI Taxonomy" id="3133425"/>
    <lineage>
        <taxon>Bacteria</taxon>
        <taxon>Pseudomonadati</taxon>
        <taxon>Pseudomonadota</taxon>
        <taxon>Gammaproteobacteria</taxon>
        <taxon>Oceanospirillales</taxon>
        <taxon>Oceanospirillaceae</taxon>
        <taxon>Oceanobacter</taxon>
    </lineage>
</organism>
<keyword evidence="1" id="KW-0732">Signal</keyword>
<evidence type="ECO:0000313" key="2">
    <source>
        <dbReference type="EMBL" id="MFK4754047.1"/>
    </source>
</evidence>
<proteinExistence type="predicted"/>
<name>A0ABW8NM34_9GAMM</name>
<gene>
    <name evidence="2" type="ORF">WG929_16670</name>
</gene>
<evidence type="ECO:0000256" key="1">
    <source>
        <dbReference type="SAM" id="SignalP"/>
    </source>
</evidence>
<dbReference type="Proteomes" id="UP001620597">
    <property type="component" value="Unassembled WGS sequence"/>
</dbReference>
<sequence length="594" mass="61213">MMANLKPLWCFVRSVSCLLPVAAAPFLTACGGDDDTNTASAAELSVEADSSYQIAETTSLSSLTLATGASLATADGYSLTLTVDGVETPIEADSRYSGDVVLTPTSKIAITYGELEPHEFRTAVYVEDGAYIASKSVNAALVDSDVTDTTLTGGSITSVGENFNGVMVTSSADNTDTFDYSIDGLTVDFSGNGGNDFAGFGSALYAGGYANVTVDNTTINTHGAIRTAVFAGGNSTMRVNNSSIEVENGTLPDDYEFTVALGEMMEVPWMLGLTGNVRATNLVGNATAYYINSTVKAQGWGALSTDDTESVRLYCIDSTLETVESGYGAYSIGDAIDTFSGCTINVNDYGLIMAAEGSGIFTDGTVVNSDRFGVMAHSNGNGTLRIERGSVFNTGEAIIQAKGSFPTIEVDNATLNSEDGIILQLMANDDPYFAVFLESFPELAGEPGSAASASFSNMALTGDIINGNTAWGDLAVSLANVSLTGAITTANTSFQFAADGLAASDVTAEQYYYIGQVVNEYAATGEDYGLTVSIDGSSSWIVSATSYLTGLTIADGASIAAADGATLTMLVGGVATPIAAGTFSDVTLQVASTD</sequence>
<dbReference type="InterPro" id="IPR012332">
    <property type="entry name" value="Autotransporter_pectin_lyase_C"/>
</dbReference>
<dbReference type="RefSeq" id="WP_369854659.1">
    <property type="nucleotide sequence ID" value="NZ_JBBKTX010000023.1"/>
</dbReference>
<evidence type="ECO:0000313" key="3">
    <source>
        <dbReference type="Proteomes" id="UP001620597"/>
    </source>
</evidence>
<dbReference type="Gene3D" id="2.160.20.20">
    <property type="match status" value="1"/>
</dbReference>
<protein>
    <submittedName>
        <fullName evidence="2">Uncharacterized protein</fullName>
    </submittedName>
</protein>
<dbReference type="EMBL" id="JBBKTX010000023">
    <property type="protein sequence ID" value="MFK4754047.1"/>
    <property type="molecule type" value="Genomic_DNA"/>
</dbReference>
<feature type="chain" id="PRO_5047307145" evidence="1">
    <location>
        <begin position="30"/>
        <end position="594"/>
    </location>
</feature>
<keyword evidence="3" id="KW-1185">Reference proteome</keyword>
<accession>A0ABW8NM34</accession>
<reference evidence="2 3" key="1">
    <citation type="submission" date="2024-03" db="EMBL/GenBank/DDBJ databases">
        <title>High-quality draft genome sequence of Oceanobacter sp. wDCs-4.</title>
        <authorList>
            <person name="Dong C."/>
        </authorList>
    </citation>
    <scope>NUCLEOTIDE SEQUENCE [LARGE SCALE GENOMIC DNA]</scope>
    <source>
        <strain evidence="3">wDCs-4</strain>
    </source>
</reference>
<comment type="caution">
    <text evidence="2">The sequence shown here is derived from an EMBL/GenBank/DDBJ whole genome shotgun (WGS) entry which is preliminary data.</text>
</comment>
<dbReference type="PROSITE" id="PS51257">
    <property type="entry name" value="PROKAR_LIPOPROTEIN"/>
    <property type="match status" value="1"/>
</dbReference>
<feature type="signal peptide" evidence="1">
    <location>
        <begin position="1"/>
        <end position="29"/>
    </location>
</feature>